<organism evidence="2 3">
    <name type="scientific">Arabidopsis thaliana</name>
    <name type="common">Mouse-ear cress</name>
    <dbReference type="NCBI Taxonomy" id="3702"/>
    <lineage>
        <taxon>Eukaryota</taxon>
        <taxon>Viridiplantae</taxon>
        <taxon>Streptophyta</taxon>
        <taxon>Embryophyta</taxon>
        <taxon>Tracheophyta</taxon>
        <taxon>Spermatophyta</taxon>
        <taxon>Magnoliopsida</taxon>
        <taxon>eudicotyledons</taxon>
        <taxon>Gunneridae</taxon>
        <taxon>Pentapetalae</taxon>
        <taxon>rosids</taxon>
        <taxon>malvids</taxon>
        <taxon>Brassicales</taxon>
        <taxon>Brassicaceae</taxon>
        <taxon>Camelineae</taxon>
        <taxon>Arabidopsis</taxon>
    </lineage>
</organism>
<protein>
    <submittedName>
        <fullName evidence="2">ATAREB1</fullName>
    </submittedName>
</protein>
<proteinExistence type="predicted"/>
<evidence type="ECO:0000313" key="3">
    <source>
        <dbReference type="Proteomes" id="UP000078284"/>
    </source>
</evidence>
<sequence>MGNWCSQKPVTSDMYYDQTAYTVELEAEVAKLKEENDELQRKQARIMEMQKNQETEMRNLLQGGPKKKLRRTESGPW</sequence>
<reference evidence="3" key="1">
    <citation type="journal article" date="2016" name="Proc. Natl. Acad. Sci. U.S.A.">
        <title>Chromosome-level assembly of Arabidopsis thaliana Ler reveals the extent of translocation and inversion polymorphisms.</title>
        <authorList>
            <person name="Zapata L."/>
            <person name="Ding J."/>
            <person name="Willing E.M."/>
            <person name="Hartwig B."/>
            <person name="Bezdan D."/>
            <person name="Jiao W.B."/>
            <person name="Patel V."/>
            <person name="Velikkakam James G."/>
            <person name="Koornneef M."/>
            <person name="Ossowski S."/>
            <person name="Schneeberger K."/>
        </authorList>
    </citation>
    <scope>NUCLEOTIDE SEQUENCE [LARGE SCALE GENOMIC DNA]</scope>
    <source>
        <strain evidence="3">cv. Landsberg erecta</strain>
    </source>
</reference>
<dbReference type="EMBL" id="LUHQ01000001">
    <property type="protein sequence ID" value="OAP12624.1"/>
    <property type="molecule type" value="Genomic_DNA"/>
</dbReference>
<evidence type="ECO:0000256" key="1">
    <source>
        <dbReference type="SAM" id="MobiDB-lite"/>
    </source>
</evidence>
<evidence type="ECO:0000313" key="2">
    <source>
        <dbReference type="EMBL" id="OAP12624.1"/>
    </source>
</evidence>
<name>A0A178W3H9_ARATH</name>
<dbReference type="Proteomes" id="UP000078284">
    <property type="component" value="Chromosome 1"/>
</dbReference>
<feature type="region of interest" description="Disordered" evidence="1">
    <location>
        <begin position="50"/>
        <end position="77"/>
    </location>
</feature>
<dbReference type="AlphaFoldDB" id="A0A178W3H9"/>
<gene>
    <name evidence="2" type="ordered locus">AXX17_At1g40930</name>
</gene>
<accession>A0A178W3H9</accession>
<comment type="caution">
    <text evidence="2">The sequence shown here is derived from an EMBL/GenBank/DDBJ whole genome shotgun (WGS) entry which is preliminary data.</text>
</comment>